<accession>A0A3N0YHV5</accession>
<evidence type="ECO:0000313" key="4">
    <source>
        <dbReference type="Proteomes" id="UP000281406"/>
    </source>
</evidence>
<proteinExistence type="predicted"/>
<sequence length="296" mass="32110">MAEQTTTTAAQMGPKTPTLEQKTTTVEQIRQKVITGEQMTTTIAQTSMAEPMELKNTTADQGTAFNNGTLKSLFWIGDLPGMLTESQPAVHTSIHVIRQPCISWLPSAPRLLPKHLAIWISLRSYGHQLRQGMWIPWLRLRQLIPSLHLGPSTCQLLPPSAPPCSLISLAPSWSAITLPAPWTYEPSPALHLSTYLAGSALVLGCTSSTSGLGHSGYTLDAHCCSSSSAFWTIVSASPICPPFALWPPPPSAVFPSVVPRMSLAKTPWLLPPSLWAFILAVLWVTTTWPLLPSSHP</sequence>
<feature type="transmembrane region" description="Helical" evidence="2">
    <location>
        <begin position="268"/>
        <end position="291"/>
    </location>
</feature>
<evidence type="ECO:0000313" key="3">
    <source>
        <dbReference type="EMBL" id="ROL45846.1"/>
    </source>
</evidence>
<name>A0A3N0YHV5_ANAGA</name>
<dbReference type="EMBL" id="RJVU01042534">
    <property type="protein sequence ID" value="ROL45846.1"/>
    <property type="molecule type" value="Genomic_DNA"/>
</dbReference>
<feature type="region of interest" description="Disordered" evidence="1">
    <location>
        <begin position="1"/>
        <end position="21"/>
    </location>
</feature>
<keyword evidence="2" id="KW-0472">Membrane</keyword>
<gene>
    <name evidence="3" type="ORF">DPX16_11541</name>
</gene>
<keyword evidence="2" id="KW-1133">Transmembrane helix</keyword>
<keyword evidence="4" id="KW-1185">Reference proteome</keyword>
<evidence type="ECO:0000256" key="2">
    <source>
        <dbReference type="SAM" id="Phobius"/>
    </source>
</evidence>
<feature type="compositionally biased region" description="Low complexity" evidence="1">
    <location>
        <begin position="1"/>
        <end position="11"/>
    </location>
</feature>
<keyword evidence="2" id="KW-0812">Transmembrane</keyword>
<organism evidence="3 4">
    <name type="scientific">Anabarilius grahami</name>
    <name type="common">Kanglang fish</name>
    <name type="synonym">Barilius grahami</name>
    <dbReference type="NCBI Taxonomy" id="495550"/>
    <lineage>
        <taxon>Eukaryota</taxon>
        <taxon>Metazoa</taxon>
        <taxon>Chordata</taxon>
        <taxon>Craniata</taxon>
        <taxon>Vertebrata</taxon>
        <taxon>Euteleostomi</taxon>
        <taxon>Actinopterygii</taxon>
        <taxon>Neopterygii</taxon>
        <taxon>Teleostei</taxon>
        <taxon>Ostariophysi</taxon>
        <taxon>Cypriniformes</taxon>
        <taxon>Xenocyprididae</taxon>
        <taxon>Xenocypridinae</taxon>
        <taxon>Xenocypridinae incertae sedis</taxon>
        <taxon>Anabarilius</taxon>
    </lineage>
</organism>
<protein>
    <submittedName>
        <fullName evidence="3">Uncharacterized protein</fullName>
    </submittedName>
</protein>
<evidence type="ECO:0000256" key="1">
    <source>
        <dbReference type="SAM" id="MobiDB-lite"/>
    </source>
</evidence>
<dbReference type="AlphaFoldDB" id="A0A3N0YHV5"/>
<dbReference type="Proteomes" id="UP000281406">
    <property type="component" value="Unassembled WGS sequence"/>
</dbReference>
<reference evidence="3 4" key="1">
    <citation type="submission" date="2018-10" db="EMBL/GenBank/DDBJ databases">
        <title>Genome assembly for a Yunnan-Guizhou Plateau 3E fish, Anabarilius grahami (Regan), and its evolutionary and genetic applications.</title>
        <authorList>
            <person name="Jiang W."/>
        </authorList>
    </citation>
    <scope>NUCLEOTIDE SEQUENCE [LARGE SCALE GENOMIC DNA]</scope>
    <source>
        <strain evidence="3">AG-KIZ</strain>
        <tissue evidence="3">Muscle</tissue>
    </source>
</reference>
<comment type="caution">
    <text evidence="3">The sequence shown here is derived from an EMBL/GenBank/DDBJ whole genome shotgun (WGS) entry which is preliminary data.</text>
</comment>